<organism evidence="1 2">
    <name type="scientific">[Candida] jaroonii</name>
    <dbReference type="NCBI Taxonomy" id="467808"/>
    <lineage>
        <taxon>Eukaryota</taxon>
        <taxon>Fungi</taxon>
        <taxon>Dikarya</taxon>
        <taxon>Ascomycota</taxon>
        <taxon>Saccharomycotina</taxon>
        <taxon>Pichiomycetes</taxon>
        <taxon>Debaryomycetaceae</taxon>
        <taxon>Yamadazyma</taxon>
    </lineage>
</organism>
<evidence type="ECO:0000313" key="2">
    <source>
        <dbReference type="Proteomes" id="UP001152531"/>
    </source>
</evidence>
<reference evidence="1" key="1">
    <citation type="submission" date="2022-06" db="EMBL/GenBank/DDBJ databases">
        <authorList>
            <person name="Legras J.-L."/>
            <person name="Devillers H."/>
            <person name="Grondin C."/>
        </authorList>
    </citation>
    <scope>NUCLEOTIDE SEQUENCE</scope>
    <source>
        <strain evidence="1">CLIB 1444</strain>
    </source>
</reference>
<gene>
    <name evidence="1" type="ORF">CLIB1444_03S09912</name>
</gene>
<proteinExistence type="predicted"/>
<comment type="caution">
    <text evidence="1">The sequence shown here is derived from an EMBL/GenBank/DDBJ whole genome shotgun (WGS) entry which is preliminary data.</text>
</comment>
<sequence length="248" mass="28562">MGKDLHKRSISSFDDMEKSIALNDEDIIKEKKNKKVDIFLIIIVSLLVGTIVNFVLFSNFKSINLKVFNENAVEKLLDVENINLKEVQDNEWNKFHSNSPKGEVVLKSASIEDSTSSYINEDVEHNDPQKDLAEILSINSIVILTNEENIKLQTKVENILKNYKITPEIKFIKLNKHPNYDNIYQYLKKFTISDYGIEINNDDENDIPRLFIGGLPMGNYKDIIRKANAEELYGYLKKYGKGLITLEL</sequence>
<dbReference type="Proteomes" id="UP001152531">
    <property type="component" value="Unassembled WGS sequence"/>
</dbReference>
<dbReference type="EMBL" id="CALSDN010000003">
    <property type="protein sequence ID" value="CAH6720348.1"/>
    <property type="molecule type" value="Genomic_DNA"/>
</dbReference>
<accession>A0ACA9Y5Q3</accession>
<protein>
    <submittedName>
        <fullName evidence="1">Uncharacterized protein</fullName>
    </submittedName>
</protein>
<name>A0ACA9Y5Q3_9ASCO</name>
<evidence type="ECO:0000313" key="1">
    <source>
        <dbReference type="EMBL" id="CAH6720348.1"/>
    </source>
</evidence>
<keyword evidence="2" id="KW-1185">Reference proteome</keyword>